<organism evidence="2 3">
    <name type="scientific">Sphingobacterium alimentarium</name>
    <dbReference type="NCBI Taxonomy" id="797292"/>
    <lineage>
        <taxon>Bacteria</taxon>
        <taxon>Pseudomonadati</taxon>
        <taxon>Bacteroidota</taxon>
        <taxon>Sphingobacteriia</taxon>
        <taxon>Sphingobacteriales</taxon>
        <taxon>Sphingobacteriaceae</taxon>
        <taxon>Sphingobacterium</taxon>
    </lineage>
</organism>
<evidence type="ECO:0000256" key="1">
    <source>
        <dbReference type="SAM" id="MobiDB-lite"/>
    </source>
</evidence>
<feature type="compositionally biased region" description="Basic and acidic residues" evidence="1">
    <location>
        <begin position="22"/>
        <end position="31"/>
    </location>
</feature>
<name>A0A4R3VVD9_9SPHI</name>
<gene>
    <name evidence="2" type="ORF">EDC17_100619</name>
</gene>
<dbReference type="Proteomes" id="UP000295197">
    <property type="component" value="Unassembled WGS sequence"/>
</dbReference>
<comment type="caution">
    <text evidence="2">The sequence shown here is derived from an EMBL/GenBank/DDBJ whole genome shotgun (WGS) entry which is preliminary data.</text>
</comment>
<keyword evidence="3" id="KW-1185">Reference proteome</keyword>
<evidence type="ECO:0000313" key="2">
    <source>
        <dbReference type="EMBL" id="TCV19039.1"/>
    </source>
</evidence>
<sequence>MKNKMTTPQDHSRNIEMGNPTSDKRFRDTKTMKRHQGLPNLDVPKNRTDRDKKSNNE</sequence>
<reference evidence="2 3" key="1">
    <citation type="submission" date="2019-03" db="EMBL/GenBank/DDBJ databases">
        <title>Genomic Encyclopedia of Type Strains, Phase IV (KMG-IV): sequencing the most valuable type-strain genomes for metagenomic binning, comparative biology and taxonomic classification.</title>
        <authorList>
            <person name="Goeker M."/>
        </authorList>
    </citation>
    <scope>NUCLEOTIDE SEQUENCE [LARGE SCALE GENOMIC DNA]</scope>
    <source>
        <strain evidence="2 3">DSM 22362</strain>
    </source>
</reference>
<dbReference type="RefSeq" id="WP_165894359.1">
    <property type="nucleotide sequence ID" value="NZ_SMBZ01000006.1"/>
</dbReference>
<protein>
    <submittedName>
        <fullName evidence="2">Uncharacterized protein</fullName>
    </submittedName>
</protein>
<proteinExistence type="predicted"/>
<accession>A0A4R3VVD9</accession>
<feature type="region of interest" description="Disordered" evidence="1">
    <location>
        <begin position="1"/>
        <end position="57"/>
    </location>
</feature>
<evidence type="ECO:0000313" key="3">
    <source>
        <dbReference type="Proteomes" id="UP000295197"/>
    </source>
</evidence>
<dbReference type="EMBL" id="SMBZ01000006">
    <property type="protein sequence ID" value="TCV19039.1"/>
    <property type="molecule type" value="Genomic_DNA"/>
</dbReference>
<feature type="compositionally biased region" description="Basic and acidic residues" evidence="1">
    <location>
        <begin position="44"/>
        <end position="57"/>
    </location>
</feature>
<dbReference type="AlphaFoldDB" id="A0A4R3VVD9"/>